<name>A0AAU8NLU9_9BACL</name>
<dbReference type="GO" id="GO:0016829">
    <property type="term" value="F:lyase activity"/>
    <property type="evidence" value="ECO:0007669"/>
    <property type="project" value="UniProtKB-KW"/>
</dbReference>
<dbReference type="Pfam" id="PF07940">
    <property type="entry name" value="Hepar_II_III_C"/>
    <property type="match status" value="1"/>
</dbReference>
<accession>A0AAU8NLU9</accession>
<evidence type="ECO:0000259" key="5">
    <source>
        <dbReference type="Pfam" id="PF07940"/>
    </source>
</evidence>
<keyword evidence="2" id="KW-0732">Signal</keyword>
<dbReference type="EMBL" id="CP159992">
    <property type="protein sequence ID" value="XCP97535.1"/>
    <property type="molecule type" value="Genomic_DNA"/>
</dbReference>
<dbReference type="RefSeq" id="WP_366296202.1">
    <property type="nucleotide sequence ID" value="NZ_CP159992.1"/>
</dbReference>
<keyword evidence="3" id="KW-0574">Periplasm</keyword>
<feature type="domain" description="Heparinase II/III-like C-terminal" evidence="5">
    <location>
        <begin position="386"/>
        <end position="467"/>
    </location>
</feature>
<reference evidence="6" key="1">
    <citation type="submission" date="2024-05" db="EMBL/GenBank/DDBJ databases">
        <title>Draft genome assemblies of 36 bacteria isolated from hibernating arctic ground squirrels.</title>
        <authorList>
            <person name="McKee H."/>
            <person name="Mullen L."/>
            <person name="Drown D.M."/>
            <person name="Duddleston K.N."/>
        </authorList>
    </citation>
    <scope>NUCLEOTIDE SEQUENCE</scope>
    <source>
        <strain evidence="6">AN1007</strain>
    </source>
</reference>
<proteinExistence type="predicted"/>
<dbReference type="PANTHER" id="PTHR39210">
    <property type="entry name" value="HEPARIN-SULFATE LYASE"/>
    <property type="match status" value="1"/>
</dbReference>
<dbReference type="GO" id="GO:0042597">
    <property type="term" value="C:periplasmic space"/>
    <property type="evidence" value="ECO:0007669"/>
    <property type="project" value="UniProtKB-SubCell"/>
</dbReference>
<dbReference type="Gene3D" id="1.50.10.100">
    <property type="entry name" value="Chondroitin AC/alginate lyase"/>
    <property type="match status" value="1"/>
</dbReference>
<dbReference type="SUPFAM" id="SSF48230">
    <property type="entry name" value="Chondroitin AC/alginate lyase"/>
    <property type="match status" value="1"/>
</dbReference>
<comment type="subcellular location">
    <subcellularLocation>
        <location evidence="1">Periplasm</location>
    </subcellularLocation>
</comment>
<evidence type="ECO:0000256" key="1">
    <source>
        <dbReference type="ARBA" id="ARBA00004418"/>
    </source>
</evidence>
<dbReference type="InterPro" id="IPR012480">
    <property type="entry name" value="Hepar_II_III_C"/>
</dbReference>
<gene>
    <name evidence="6" type="ORF">ABXS70_12895</name>
</gene>
<dbReference type="PANTHER" id="PTHR39210:SF1">
    <property type="entry name" value="HEPARIN-SULFATE LYASE"/>
    <property type="match status" value="1"/>
</dbReference>
<evidence type="ECO:0000313" key="6">
    <source>
        <dbReference type="EMBL" id="XCP97535.1"/>
    </source>
</evidence>
<dbReference type="AlphaFoldDB" id="A0AAU8NLU9"/>
<dbReference type="InterPro" id="IPR008929">
    <property type="entry name" value="Chondroitin_lyas"/>
</dbReference>
<sequence length="710" mass="80728">MNHIRLNQLLKSAADPAFRDAMEQLGARVKEAGLIGYEISAGERGQWSHYYYCPLDGTKLGFDWSLPDAHKCLACGTVWQGEPYDGAWVTLANAKIGRMMRDVALHSLIHGEDDAFSQVREVLLRYARYYTGYEIHGNIPYNGPGKLFAQTLDEAHWIIDLSYAYAFVHNRLEPEDRESIRERLLRPCVEFLTMYRERQIHNHAILITSAIGIVGFLLGDEVLLNSSLYDPFGLYDQLAYGVLEDGLWYEGNFHYHYYAFDSLLKYAILVEGTQWDLCKHPAMKRLFDFPLGYLLPDGTLPNINDASFDKKLADLAPYYEVAYAWYGSERYAELLRLAYGYETTLGLSFAQTRRDSFEALAFGQSLIRTKGGRDLTQMLVSDRSSAASGLTKLVNRRGWHVLVKHSTFGGEHDHMDRLGLSFGTGRVPMFVDPGTTAYGVPAHYGWFKHTYAHNTVALNGQDQPPADGEWVQYLRESWGSLIESRVSWIGEPVSYRMKDFILLPKEMCTWDAGAYRGTCIRRINILTEETLLDIVKVSVSASRDIDLLYHISGTLEESGAQWRSWPGRLCALSTEWMDDMQHGDRYSEASYRWKVGDGELLQASWCSEVIEPFLARTPDIPMSGSRQTLCQRVQSGGAREVVFVSAFRYHTEDELNLSSENEGLRTMKRLSFEVTDCGAGEFLIRLGTRGKKQVWRLLWSDQAAVVELTN</sequence>
<protein>
    <submittedName>
        <fullName evidence="6">Heparinase II/III family protein</fullName>
    </submittedName>
</protein>
<organism evidence="6">
    <name type="scientific">Paenibacillus sp. AN1007</name>
    <dbReference type="NCBI Taxonomy" id="3151385"/>
    <lineage>
        <taxon>Bacteria</taxon>
        <taxon>Bacillati</taxon>
        <taxon>Bacillota</taxon>
        <taxon>Bacilli</taxon>
        <taxon>Bacillales</taxon>
        <taxon>Paenibacillaceae</taxon>
        <taxon>Paenibacillus</taxon>
    </lineage>
</organism>
<evidence type="ECO:0000256" key="4">
    <source>
        <dbReference type="ARBA" id="ARBA00023239"/>
    </source>
</evidence>
<keyword evidence="4" id="KW-0456">Lyase</keyword>
<evidence type="ECO:0000256" key="3">
    <source>
        <dbReference type="ARBA" id="ARBA00022764"/>
    </source>
</evidence>
<evidence type="ECO:0000256" key="2">
    <source>
        <dbReference type="ARBA" id="ARBA00022729"/>
    </source>
</evidence>
<dbReference type="Gene3D" id="2.70.98.70">
    <property type="match status" value="1"/>
</dbReference>